<organism evidence="1 2">
    <name type="scientific">Zasmidium cellare</name>
    <name type="common">Wine cellar mold</name>
    <name type="synonym">Racodium cellare</name>
    <dbReference type="NCBI Taxonomy" id="395010"/>
    <lineage>
        <taxon>Eukaryota</taxon>
        <taxon>Fungi</taxon>
        <taxon>Dikarya</taxon>
        <taxon>Ascomycota</taxon>
        <taxon>Pezizomycotina</taxon>
        <taxon>Dothideomycetes</taxon>
        <taxon>Dothideomycetidae</taxon>
        <taxon>Mycosphaerellales</taxon>
        <taxon>Mycosphaerellaceae</taxon>
        <taxon>Zasmidium</taxon>
    </lineage>
</organism>
<evidence type="ECO:0000313" key="2">
    <source>
        <dbReference type="Proteomes" id="UP001305779"/>
    </source>
</evidence>
<evidence type="ECO:0000313" key="1">
    <source>
        <dbReference type="EMBL" id="KAK4506019.1"/>
    </source>
</evidence>
<name>A0ABR0EWK6_ZASCE</name>
<keyword evidence="2" id="KW-1185">Reference proteome</keyword>
<sequence>MDTQETQPATMSNPKFPPAHVQSDLCLIVMVPSKDPRVHPAISNVFKRLRLWCPPGFQSAVRRANPTAEVVATDLDLEGCRRVMKGVTCCLMNTPGGYDEEIQFAGNIIQAAKENLHPAG</sequence>
<gene>
    <name evidence="1" type="ORF">PRZ48_003984</name>
</gene>
<protein>
    <submittedName>
        <fullName evidence="1">Uncharacterized protein</fullName>
    </submittedName>
</protein>
<dbReference type="Proteomes" id="UP001305779">
    <property type="component" value="Unassembled WGS sequence"/>
</dbReference>
<comment type="caution">
    <text evidence="1">The sequence shown here is derived from an EMBL/GenBank/DDBJ whole genome shotgun (WGS) entry which is preliminary data.</text>
</comment>
<accession>A0ABR0EWK6</accession>
<reference evidence="1 2" key="1">
    <citation type="journal article" date="2023" name="G3 (Bethesda)">
        <title>A chromosome-level genome assembly of Zasmidium syzygii isolated from banana leaves.</title>
        <authorList>
            <person name="van Westerhoven A.C."/>
            <person name="Mehrabi R."/>
            <person name="Talebi R."/>
            <person name="Steentjes M.B.F."/>
            <person name="Corcolon B."/>
            <person name="Chong P.A."/>
            <person name="Kema G.H.J."/>
            <person name="Seidl M.F."/>
        </authorList>
    </citation>
    <scope>NUCLEOTIDE SEQUENCE [LARGE SCALE GENOMIC DNA]</scope>
    <source>
        <strain evidence="1 2">P124</strain>
    </source>
</reference>
<proteinExistence type="predicted"/>
<dbReference type="EMBL" id="JAXOVC010000002">
    <property type="protein sequence ID" value="KAK4506019.1"/>
    <property type="molecule type" value="Genomic_DNA"/>
</dbReference>